<dbReference type="Proteomes" id="UP000255139">
    <property type="component" value="Unassembled WGS sequence"/>
</dbReference>
<dbReference type="GO" id="GO:0005737">
    <property type="term" value="C:cytoplasm"/>
    <property type="evidence" value="ECO:0007669"/>
    <property type="project" value="UniProtKB-ARBA"/>
</dbReference>
<comment type="similarity">
    <text evidence="3">Belongs to the bacterial ribosomal protein bS16 family.</text>
</comment>
<dbReference type="HAMAP" id="MF_00385">
    <property type="entry name" value="Ribosomal_bS16"/>
    <property type="match status" value="1"/>
</dbReference>
<dbReference type="PANTHER" id="PTHR12919:SF20">
    <property type="entry name" value="SMALL RIBOSOMAL SUBUNIT PROTEIN BS16M"/>
    <property type="match status" value="1"/>
</dbReference>
<dbReference type="NCBIfam" id="TIGR00002">
    <property type="entry name" value="S16"/>
    <property type="match status" value="1"/>
</dbReference>
<evidence type="ECO:0000256" key="3">
    <source>
        <dbReference type="HAMAP-Rule" id="MF_00385"/>
    </source>
</evidence>
<dbReference type="RefSeq" id="WP_034557098.1">
    <property type="nucleotide sequence ID" value="NZ_FZML01000010.1"/>
</dbReference>
<sequence>MATVIRLTRMGRKKKPFYRIVVTDSRKRRDGGWIESLGIYNPIANPVVVKINKERLEYWKGVGAKMSERVATLSKQ</sequence>
<protein>
    <recommendedName>
        <fullName evidence="3">Small ribosomal subunit protein bS16</fullName>
    </recommendedName>
</protein>
<keyword evidence="7" id="KW-1185">Reference proteome</keyword>
<keyword evidence="1 3" id="KW-0689">Ribosomal protein</keyword>
<evidence type="ECO:0000256" key="2">
    <source>
        <dbReference type="ARBA" id="ARBA00023274"/>
    </source>
</evidence>
<dbReference type="InterPro" id="IPR000307">
    <property type="entry name" value="Ribosomal_bS16"/>
</dbReference>
<dbReference type="InterPro" id="IPR023803">
    <property type="entry name" value="Ribosomal_bS16_dom_sf"/>
</dbReference>
<dbReference type="Gene3D" id="3.30.1320.10">
    <property type="match status" value="1"/>
</dbReference>
<accession>A0A099TYL5</accession>
<evidence type="ECO:0000256" key="1">
    <source>
        <dbReference type="ARBA" id="ARBA00022980"/>
    </source>
</evidence>
<dbReference type="GO" id="GO:0006412">
    <property type="term" value="P:translation"/>
    <property type="evidence" value="ECO:0007669"/>
    <property type="project" value="UniProtKB-UniRule"/>
</dbReference>
<dbReference type="EMBL" id="UGJE01000002">
    <property type="protein sequence ID" value="STQ86333.1"/>
    <property type="molecule type" value="Genomic_DNA"/>
</dbReference>
<evidence type="ECO:0000313" key="5">
    <source>
        <dbReference type="EMBL" id="TLE01693.1"/>
    </source>
</evidence>
<dbReference type="InterPro" id="IPR020592">
    <property type="entry name" value="Ribosomal_bS16_CS"/>
</dbReference>
<organism evidence="4 7">
    <name type="scientific">Helicobacter muridarum</name>
    <dbReference type="NCBI Taxonomy" id="216"/>
    <lineage>
        <taxon>Bacteria</taxon>
        <taxon>Pseudomonadati</taxon>
        <taxon>Campylobacterota</taxon>
        <taxon>Epsilonproteobacteria</taxon>
        <taxon>Campylobacterales</taxon>
        <taxon>Helicobacteraceae</taxon>
        <taxon>Helicobacter</taxon>
    </lineage>
</organism>
<reference evidence="4 7" key="2">
    <citation type="submission" date="2018-06" db="EMBL/GenBank/DDBJ databases">
        <authorList>
            <consortium name="Pathogen Informatics"/>
            <person name="Doyle S."/>
        </authorList>
    </citation>
    <scope>NUCLEOTIDE SEQUENCE [LARGE SCALE GENOMIC DNA]</scope>
    <source>
        <strain evidence="4 7">NCTC12714</strain>
    </source>
</reference>
<dbReference type="PANTHER" id="PTHR12919">
    <property type="entry name" value="30S RIBOSOMAL PROTEIN S16"/>
    <property type="match status" value="1"/>
</dbReference>
<gene>
    <name evidence="3 4" type="primary">rpsP</name>
    <name evidence="5" type="ORF">LS73_000765</name>
    <name evidence="4" type="ORF">NCTC12714_01138</name>
</gene>
<proteinExistence type="inferred from homology"/>
<reference evidence="5 6" key="1">
    <citation type="journal article" date="2014" name="Genome Announc.">
        <title>Draft genome sequences of eight enterohepatic helicobacter species isolated from both laboratory and wild rodents.</title>
        <authorList>
            <person name="Sheh A."/>
            <person name="Shen Z."/>
            <person name="Fox J.G."/>
        </authorList>
    </citation>
    <scope>NUCLEOTIDE SEQUENCE [LARGE SCALE GENOMIC DNA]</scope>
    <source>
        <strain evidence="5 6">ST1</strain>
    </source>
</reference>
<evidence type="ECO:0000313" key="7">
    <source>
        <dbReference type="Proteomes" id="UP000255139"/>
    </source>
</evidence>
<keyword evidence="2 3" id="KW-0687">Ribonucleoprotein</keyword>
<dbReference type="Proteomes" id="UP000029922">
    <property type="component" value="Unassembled WGS sequence"/>
</dbReference>
<evidence type="ECO:0000313" key="4">
    <source>
        <dbReference type="EMBL" id="STQ86333.1"/>
    </source>
</evidence>
<dbReference type="AlphaFoldDB" id="A0A099TYL5"/>
<name>A0A099TYL5_9HELI</name>
<dbReference type="SUPFAM" id="SSF54565">
    <property type="entry name" value="Ribosomal protein S16"/>
    <property type="match status" value="1"/>
</dbReference>
<dbReference type="STRING" id="216.LS73_02265"/>
<dbReference type="PROSITE" id="PS00732">
    <property type="entry name" value="RIBOSOMAL_S16"/>
    <property type="match status" value="1"/>
</dbReference>
<dbReference type="OrthoDB" id="9807878at2"/>
<dbReference type="EMBL" id="JRPD02000001">
    <property type="protein sequence ID" value="TLE01693.1"/>
    <property type="molecule type" value="Genomic_DNA"/>
</dbReference>
<dbReference type="GO" id="GO:0003735">
    <property type="term" value="F:structural constituent of ribosome"/>
    <property type="evidence" value="ECO:0007669"/>
    <property type="project" value="InterPro"/>
</dbReference>
<evidence type="ECO:0000313" key="6">
    <source>
        <dbReference type="Proteomes" id="UP000029922"/>
    </source>
</evidence>
<dbReference type="Pfam" id="PF00886">
    <property type="entry name" value="Ribosomal_S16"/>
    <property type="match status" value="1"/>
</dbReference>
<dbReference type="GO" id="GO:0015935">
    <property type="term" value="C:small ribosomal subunit"/>
    <property type="evidence" value="ECO:0007669"/>
    <property type="project" value="TreeGrafter"/>
</dbReference>